<comment type="caution">
    <text evidence="1">The sequence shown here is derived from an EMBL/GenBank/DDBJ whole genome shotgun (WGS) entry which is preliminary data.</text>
</comment>
<reference evidence="1" key="1">
    <citation type="submission" date="2022-10" db="EMBL/GenBank/DDBJ databases">
        <title>Genome Sequence of Xylaria curta.</title>
        <authorList>
            <person name="Buettner E."/>
        </authorList>
    </citation>
    <scope>NUCLEOTIDE SEQUENCE</scope>
    <source>
        <strain evidence="1">Babe10</strain>
    </source>
</reference>
<accession>A0ACC1PRU8</accession>
<evidence type="ECO:0000313" key="2">
    <source>
        <dbReference type="Proteomes" id="UP001143856"/>
    </source>
</evidence>
<proteinExistence type="predicted"/>
<keyword evidence="2" id="KW-1185">Reference proteome</keyword>
<sequence length="1324" mass="150575">MAINYLILLSRQGKVRLAKWFTTLSPKDKAKIVKDVSQLVLARRTRMCNFLEYKDTKIVYRRYASLFFIAGCSSDDNELITLEIIHRYVEQMDKYYGNVCELDIIFSFTKAYYILDEILLAGELQESSKKNVLRCIGQQDSLEDMEFLPLRDFDIITSALNFSTPDCKVTGGCDLYTTKAAGSDKKLYKSIECSLESQHAALLKFGASLSPPQRKEMAGSLNLSRSSPFGPLSEISSRRTFAYLIATLNASHPDYDFSHVLRPTDFRRERNLLRVTANFDSTLNSVRPLGTSLLSPNLATMYRDYGSAPSAATVAGAFPVNSPAWGPHMWNMLDKEMTLRDCTVFSYQPPDDPFDGDEAAIWRLHYFFFNKKMRRVAYLYVRGLPVVMNSPALAPHRRGSSSSAKRHAAPLAGSFGANKRARFWLGDHLAERIVADEDEYDDEDDEPGLIWNPDDDVDIDPLRDPSPEEEESDQYPDSDSESEAEDIALHSGGDPVSIRKLIEDYYDKPNPFGLGLSSVPWSKLGPSALDRIRDLMVTILALNTQRAKDLFTELQKVPLILPGLLWCGIKTNFLLVKYVVEEHHISLTTLLSSSDYRTDDGKTVSHLAIEHGQLRVLGYLLQDWAVAPLSTVDTRSLYAHELDPIKDIPSFDSLECFKNIWESTPRDSLETNVTDNVYVAYLRERMKKRWARKGECPNNVESVQQCWNPLEPDEHILEVGVLLAIYDDEEFYNACLRLQDVEYLHPLWELYGHEPKLFHRMEDWAASVNAYYFFNYEILESRRLRKEGYAGFQILLKLWSKSCNPKLSHAGLFFQRPQNDWNMMQNYSPLPVRNDFFGFSLGPFSRGLYLFCRKFVPYAIGKEARSMIMRFSERPDGPPLPPWKDPVDLFDNSVTCRYLLASAGSGKPHRLIKSLSKTYGFYFTSGAIEENVTNLQNGAKGPITIFQGLIGAVEALKTPEARLDHVAILSGTALNINKVKPVVRKLCDLRRRNSEFFRWEGKVDLHVKEEYSPSFDLILNTKVFLSVFEDRIDKLLDILGRSNPQESSARKICFGDTVLKPADTQIALFKHFKHYRSLRSEMTNIDATKEEVKAFEGDLVGRSIRFRGRYRWSVYFVEKILEQYLIDGKLTDEAIDKVADAAELALKVPLKSYVETIYNASNGAPKVCLAERLVVNAVMEHLEETKQLDKHMDNYLYGNQLHEGALGDAAEGSLAASIKSLSNSALPQREKFLSVFGTGYKISTNGCGFGERLEMANFSLATRDELLRDYLPADGRGMALKEWLKAVREDGPRPDFLFPEQAAGPDLMFVYQEMSRRCGAYMYR</sequence>
<name>A0ACC1PRU8_9PEZI</name>
<dbReference type="Proteomes" id="UP001143856">
    <property type="component" value="Unassembled WGS sequence"/>
</dbReference>
<evidence type="ECO:0000313" key="1">
    <source>
        <dbReference type="EMBL" id="KAJ2997445.1"/>
    </source>
</evidence>
<dbReference type="EMBL" id="JAPDGR010000057">
    <property type="protein sequence ID" value="KAJ2997445.1"/>
    <property type="molecule type" value="Genomic_DNA"/>
</dbReference>
<protein>
    <submittedName>
        <fullName evidence="1">Uncharacterized protein</fullName>
    </submittedName>
</protein>
<gene>
    <name evidence="1" type="ORF">NUW58_g647</name>
</gene>
<organism evidence="1 2">
    <name type="scientific">Xylaria curta</name>
    <dbReference type="NCBI Taxonomy" id="42375"/>
    <lineage>
        <taxon>Eukaryota</taxon>
        <taxon>Fungi</taxon>
        <taxon>Dikarya</taxon>
        <taxon>Ascomycota</taxon>
        <taxon>Pezizomycotina</taxon>
        <taxon>Sordariomycetes</taxon>
        <taxon>Xylariomycetidae</taxon>
        <taxon>Xylariales</taxon>
        <taxon>Xylariaceae</taxon>
        <taxon>Xylaria</taxon>
    </lineage>
</organism>